<evidence type="ECO:0000256" key="10">
    <source>
        <dbReference type="SAM" id="MobiDB-lite"/>
    </source>
</evidence>
<organism evidence="12 13">
    <name type="scientific">Reinekea forsetii</name>
    <dbReference type="NCBI Taxonomy" id="1336806"/>
    <lineage>
        <taxon>Bacteria</taxon>
        <taxon>Pseudomonadati</taxon>
        <taxon>Pseudomonadota</taxon>
        <taxon>Gammaproteobacteria</taxon>
        <taxon>Oceanospirillales</taxon>
        <taxon>Saccharospirillaceae</taxon>
        <taxon>Reinekea</taxon>
    </lineage>
</organism>
<dbReference type="InterPro" id="IPR005665">
    <property type="entry name" value="SecF_bac"/>
</dbReference>
<feature type="transmembrane region" description="Helical" evidence="9">
    <location>
        <begin position="218"/>
        <end position="249"/>
    </location>
</feature>
<evidence type="ECO:0000256" key="8">
    <source>
        <dbReference type="ARBA" id="ARBA00023136"/>
    </source>
</evidence>
<evidence type="ECO:0000256" key="7">
    <source>
        <dbReference type="ARBA" id="ARBA00023010"/>
    </source>
</evidence>
<comment type="function">
    <text evidence="9">Part of the Sec protein translocase complex. Interacts with the SecYEG preprotein conducting channel. SecDF uses the proton motive force (PMF) to complete protein translocation after the ATP-dependent function of SecA.</text>
</comment>
<keyword evidence="4 9" id="KW-0812">Transmembrane</keyword>
<keyword evidence="7 9" id="KW-0811">Translocation</keyword>
<dbReference type="KEGG" id="rfo:REIFOR_02771"/>
<reference evidence="12 13" key="1">
    <citation type="journal article" date="2017" name="Environ. Microbiol.">
        <title>Genomic and physiological analyses of 'Reinekea forsetii' reveal a versatile opportunistic lifestyle during spring algae blooms.</title>
        <authorList>
            <person name="Avci B."/>
            <person name="Hahnke R.L."/>
            <person name="Chafee M."/>
            <person name="Fischer T."/>
            <person name="Gruber-Vodicka H."/>
            <person name="Tegetmeyer H.E."/>
            <person name="Harder J."/>
            <person name="Fuchs B.M."/>
            <person name="Amann R.I."/>
            <person name="Teeling H."/>
        </authorList>
    </citation>
    <scope>NUCLEOTIDE SEQUENCE [LARGE SCALE GENOMIC DNA]</scope>
    <source>
        <strain evidence="12 13">Hel1_31_D35</strain>
    </source>
</reference>
<dbReference type="InterPro" id="IPR022813">
    <property type="entry name" value="SecD/SecF_arch_bac"/>
</dbReference>
<evidence type="ECO:0000256" key="9">
    <source>
        <dbReference type="HAMAP-Rule" id="MF_01464"/>
    </source>
</evidence>
<keyword evidence="13" id="KW-1185">Reference proteome</keyword>
<dbReference type="Gene3D" id="1.20.1640.10">
    <property type="entry name" value="Multidrug efflux transporter AcrB transmembrane domain"/>
    <property type="match status" value="1"/>
</dbReference>
<gene>
    <name evidence="9 12" type="primary">secF</name>
    <name evidence="12" type="ORF">REIFOR_02771</name>
</gene>
<dbReference type="PANTHER" id="PTHR30081">
    <property type="entry name" value="PROTEIN-EXPORT MEMBRANE PROTEIN SEC"/>
    <property type="match status" value="1"/>
</dbReference>
<dbReference type="Proteomes" id="UP000229757">
    <property type="component" value="Chromosome"/>
</dbReference>
<evidence type="ECO:0000256" key="2">
    <source>
        <dbReference type="ARBA" id="ARBA00022448"/>
    </source>
</evidence>
<feature type="transmembrane region" description="Helical" evidence="9">
    <location>
        <begin position="154"/>
        <end position="173"/>
    </location>
</feature>
<accession>A0A2K8KTE4</accession>
<comment type="subunit">
    <text evidence="9">Forms a complex with SecD. Part of the essential Sec protein translocation apparatus which comprises SecA, SecYEG and auxiliary proteins SecDF-YajC and YidC.</text>
</comment>
<keyword evidence="5 9" id="KW-0653">Protein transport</keyword>
<dbReference type="AlphaFoldDB" id="A0A2K8KTE4"/>
<evidence type="ECO:0000256" key="4">
    <source>
        <dbReference type="ARBA" id="ARBA00022692"/>
    </source>
</evidence>
<comment type="caution">
    <text evidence="9">Lacks conserved residue(s) required for the propagation of feature annotation.</text>
</comment>
<comment type="subcellular location">
    <subcellularLocation>
        <location evidence="1 9">Cell membrane</location>
        <topology evidence="1 9">Multi-pass membrane protein</topology>
    </subcellularLocation>
</comment>
<dbReference type="InterPro" id="IPR048634">
    <property type="entry name" value="SecD_SecF_C"/>
</dbReference>
<keyword evidence="2 9" id="KW-0813">Transport</keyword>
<dbReference type="InterPro" id="IPR022645">
    <property type="entry name" value="SecD/SecF_bac"/>
</dbReference>
<dbReference type="GO" id="GO:0043952">
    <property type="term" value="P:protein transport by the Sec complex"/>
    <property type="evidence" value="ECO:0007669"/>
    <property type="project" value="UniProtKB-UniRule"/>
</dbReference>
<keyword evidence="3 9" id="KW-1003">Cell membrane</keyword>
<dbReference type="GO" id="GO:0065002">
    <property type="term" value="P:intracellular protein transmembrane transport"/>
    <property type="evidence" value="ECO:0007669"/>
    <property type="project" value="UniProtKB-UniRule"/>
</dbReference>
<feature type="region of interest" description="Disordered" evidence="10">
    <location>
        <begin position="295"/>
        <end position="319"/>
    </location>
</feature>
<dbReference type="EMBL" id="CP011797">
    <property type="protein sequence ID" value="ATX77892.1"/>
    <property type="molecule type" value="Genomic_DNA"/>
</dbReference>
<evidence type="ECO:0000256" key="1">
    <source>
        <dbReference type="ARBA" id="ARBA00004651"/>
    </source>
</evidence>
<comment type="similarity">
    <text evidence="9">Belongs to the SecD/SecF family. SecF subfamily.</text>
</comment>
<evidence type="ECO:0000256" key="6">
    <source>
        <dbReference type="ARBA" id="ARBA00022989"/>
    </source>
</evidence>
<evidence type="ECO:0000256" key="3">
    <source>
        <dbReference type="ARBA" id="ARBA00022475"/>
    </source>
</evidence>
<evidence type="ECO:0000313" key="12">
    <source>
        <dbReference type="EMBL" id="ATX77892.1"/>
    </source>
</evidence>
<feature type="transmembrane region" description="Helical" evidence="9">
    <location>
        <begin position="127"/>
        <end position="147"/>
    </location>
</feature>
<keyword evidence="8 9" id="KW-0472">Membrane</keyword>
<name>A0A2K8KTE4_9GAMM</name>
<protein>
    <recommendedName>
        <fullName evidence="9">Protein-export membrane protein SecF</fullName>
    </recommendedName>
</protein>
<dbReference type="PANTHER" id="PTHR30081:SF8">
    <property type="entry name" value="PROTEIN TRANSLOCASE SUBUNIT SECF"/>
    <property type="match status" value="1"/>
</dbReference>
<dbReference type="InterPro" id="IPR022646">
    <property type="entry name" value="SecD/SecF_CS"/>
</dbReference>
<feature type="compositionally biased region" description="Basic and acidic residues" evidence="10">
    <location>
        <begin position="308"/>
        <end position="319"/>
    </location>
</feature>
<dbReference type="NCBIfam" id="TIGR00916">
    <property type="entry name" value="2A0604s01"/>
    <property type="match status" value="1"/>
</dbReference>
<evidence type="ECO:0000256" key="5">
    <source>
        <dbReference type="ARBA" id="ARBA00022927"/>
    </source>
</evidence>
<feature type="transmembrane region" description="Helical" evidence="9">
    <location>
        <begin position="179"/>
        <end position="197"/>
    </location>
</feature>
<dbReference type="OrthoDB" id="9774769at2"/>
<feature type="transmembrane region" description="Helical" evidence="9">
    <location>
        <begin position="255"/>
        <end position="278"/>
    </location>
</feature>
<dbReference type="Pfam" id="PF02355">
    <property type="entry name" value="SecD_SecF_C"/>
    <property type="match status" value="1"/>
</dbReference>
<dbReference type="PRINTS" id="PR01755">
    <property type="entry name" value="SECFTRNLCASE"/>
</dbReference>
<sequence>MSEVKVLDFMGKRKIALFLSAVLLLVSVLSLATRGLNFGLDFTGGAQIELGFERSVDVELIRSTLVDAGYKDVAAQYFGNNTDVLIRMQEDNNPALGEEVLSLVQAMRDDVSLRRNEFVGPQVGEELANQGGIGMLVALGLVMLYIAFRFQFKFAIGAVVALVHDVLIVLGFFSLTQMAFDLTVLAAVLAVIGYSLNDTIVVSDRIRESFQTLRSNDISYLINISLTQTLGRTIITSFTTVLVLLALAVLGGEMIFAFAIALIVGVAIGTYSSIYVAANILMLMNISKEDLIPQEREQVDQDEVPSWLKDEGNEADEKP</sequence>
<evidence type="ECO:0000313" key="13">
    <source>
        <dbReference type="Proteomes" id="UP000229757"/>
    </source>
</evidence>
<proteinExistence type="inferred from homology"/>
<dbReference type="GO" id="GO:0015450">
    <property type="term" value="F:protein-transporting ATPase activity"/>
    <property type="evidence" value="ECO:0007669"/>
    <property type="project" value="InterPro"/>
</dbReference>
<dbReference type="Pfam" id="PF07549">
    <property type="entry name" value="Sec_GG"/>
    <property type="match status" value="1"/>
</dbReference>
<dbReference type="NCBIfam" id="TIGR00966">
    <property type="entry name" value="transloc_SecF"/>
    <property type="match status" value="1"/>
</dbReference>
<keyword evidence="6 9" id="KW-1133">Transmembrane helix</keyword>
<dbReference type="GO" id="GO:0006605">
    <property type="term" value="P:protein targeting"/>
    <property type="evidence" value="ECO:0007669"/>
    <property type="project" value="UniProtKB-UniRule"/>
</dbReference>
<dbReference type="RefSeq" id="WP_100258114.1">
    <property type="nucleotide sequence ID" value="NZ_CP011797.1"/>
</dbReference>
<evidence type="ECO:0000259" key="11">
    <source>
        <dbReference type="Pfam" id="PF02355"/>
    </source>
</evidence>
<dbReference type="HAMAP" id="MF_01464_B">
    <property type="entry name" value="SecF_B"/>
    <property type="match status" value="1"/>
</dbReference>
<feature type="domain" description="Protein export membrane protein SecD/SecF C-terminal" evidence="11">
    <location>
        <begin position="102"/>
        <end position="284"/>
    </location>
</feature>
<dbReference type="GO" id="GO:0005886">
    <property type="term" value="C:plasma membrane"/>
    <property type="evidence" value="ECO:0007669"/>
    <property type="project" value="UniProtKB-SubCell"/>
</dbReference>
<dbReference type="SUPFAM" id="SSF82866">
    <property type="entry name" value="Multidrug efflux transporter AcrB transmembrane domain"/>
    <property type="match status" value="1"/>
</dbReference>
<dbReference type="InterPro" id="IPR055344">
    <property type="entry name" value="SecD_SecF_C_bact"/>
</dbReference>